<evidence type="ECO:0000256" key="1">
    <source>
        <dbReference type="SAM" id="MobiDB-lite"/>
    </source>
</evidence>
<evidence type="ECO:0000313" key="3">
    <source>
        <dbReference type="Proteomes" id="UP000735302"/>
    </source>
</evidence>
<reference evidence="2 3" key="1">
    <citation type="journal article" date="2021" name="Elife">
        <title>Chloroplast acquisition without the gene transfer in kleptoplastic sea slugs, Plakobranchus ocellatus.</title>
        <authorList>
            <person name="Maeda T."/>
            <person name="Takahashi S."/>
            <person name="Yoshida T."/>
            <person name="Shimamura S."/>
            <person name="Takaki Y."/>
            <person name="Nagai Y."/>
            <person name="Toyoda A."/>
            <person name="Suzuki Y."/>
            <person name="Arimoto A."/>
            <person name="Ishii H."/>
            <person name="Satoh N."/>
            <person name="Nishiyama T."/>
            <person name="Hasebe M."/>
            <person name="Maruyama T."/>
            <person name="Minagawa J."/>
            <person name="Obokata J."/>
            <person name="Shigenobu S."/>
        </authorList>
    </citation>
    <scope>NUCLEOTIDE SEQUENCE [LARGE SCALE GENOMIC DNA]</scope>
</reference>
<comment type="caution">
    <text evidence="2">The sequence shown here is derived from an EMBL/GenBank/DDBJ whole genome shotgun (WGS) entry which is preliminary data.</text>
</comment>
<organism evidence="2 3">
    <name type="scientific">Plakobranchus ocellatus</name>
    <dbReference type="NCBI Taxonomy" id="259542"/>
    <lineage>
        <taxon>Eukaryota</taxon>
        <taxon>Metazoa</taxon>
        <taxon>Spiralia</taxon>
        <taxon>Lophotrochozoa</taxon>
        <taxon>Mollusca</taxon>
        <taxon>Gastropoda</taxon>
        <taxon>Heterobranchia</taxon>
        <taxon>Euthyneura</taxon>
        <taxon>Panpulmonata</taxon>
        <taxon>Sacoglossa</taxon>
        <taxon>Placobranchoidea</taxon>
        <taxon>Plakobranchidae</taxon>
        <taxon>Plakobranchus</taxon>
    </lineage>
</organism>
<dbReference type="AlphaFoldDB" id="A0AAV4BVG8"/>
<dbReference type="Proteomes" id="UP000735302">
    <property type="component" value="Unassembled WGS sequence"/>
</dbReference>
<accession>A0AAV4BVG8</accession>
<name>A0AAV4BVG8_9GAST</name>
<protein>
    <submittedName>
        <fullName evidence="2">Uncharacterized protein</fullName>
    </submittedName>
</protein>
<gene>
    <name evidence="2" type="ORF">PoB_005369600</name>
</gene>
<evidence type="ECO:0000313" key="2">
    <source>
        <dbReference type="EMBL" id="GFO27191.1"/>
    </source>
</evidence>
<feature type="region of interest" description="Disordered" evidence="1">
    <location>
        <begin position="167"/>
        <end position="196"/>
    </location>
</feature>
<dbReference type="EMBL" id="BLXT01005891">
    <property type="protein sequence ID" value="GFO27191.1"/>
    <property type="molecule type" value="Genomic_DNA"/>
</dbReference>
<proteinExistence type="predicted"/>
<sequence length="196" mass="21349">MRENSSCAVFSHTHRVKSLSSLSTPVRRTNNEISSAQLVFPSAACLSSLPLGHPCLDTLRPNQTRCGLARRRGEEAGRKSRWLFLSSAKGGWGDGGFSSCYPTIPLSVHTRLIQMPVWTRLGGEGEGEREKQGRAADTQRLITQHCTTVTAASQVPASPQQDAILRLPSGQSASSGARTRDRRVHVDLRTDSLITE</sequence>
<keyword evidence="3" id="KW-1185">Reference proteome</keyword>